<evidence type="ECO:0000256" key="5">
    <source>
        <dbReference type="ARBA" id="ARBA00022989"/>
    </source>
</evidence>
<keyword evidence="2 9" id="KW-0813">Transport</keyword>
<keyword evidence="12" id="KW-1185">Reference proteome</keyword>
<evidence type="ECO:0000256" key="7">
    <source>
        <dbReference type="ARBA" id="ARBA00023136"/>
    </source>
</evidence>
<feature type="repeat" description="Solcar" evidence="8">
    <location>
        <begin position="324"/>
        <end position="413"/>
    </location>
</feature>
<evidence type="ECO:0008006" key="13">
    <source>
        <dbReference type="Google" id="ProtNLM"/>
    </source>
</evidence>
<dbReference type="Gene3D" id="1.50.40.10">
    <property type="entry name" value="Mitochondrial carrier domain"/>
    <property type="match status" value="1"/>
</dbReference>
<dbReference type="PANTHER" id="PTHR24089">
    <property type="entry name" value="SOLUTE CARRIER FAMILY 25"/>
    <property type="match status" value="1"/>
</dbReference>
<evidence type="ECO:0000256" key="10">
    <source>
        <dbReference type="SAM" id="MobiDB-lite"/>
    </source>
</evidence>
<evidence type="ECO:0000256" key="4">
    <source>
        <dbReference type="ARBA" id="ARBA00022737"/>
    </source>
</evidence>
<evidence type="ECO:0000256" key="3">
    <source>
        <dbReference type="ARBA" id="ARBA00022692"/>
    </source>
</evidence>
<evidence type="ECO:0000313" key="11">
    <source>
        <dbReference type="EMBL" id="KAH6589962.1"/>
    </source>
</evidence>
<comment type="similarity">
    <text evidence="9">Belongs to the mitochondrial carrier (TC 2.A.29) family.</text>
</comment>
<proteinExistence type="inferred from homology"/>
<name>A0ABQ8F0I7_9FUNG</name>
<evidence type="ECO:0000256" key="6">
    <source>
        <dbReference type="ARBA" id="ARBA00023128"/>
    </source>
</evidence>
<dbReference type="InterPro" id="IPR023395">
    <property type="entry name" value="MCP_dom_sf"/>
</dbReference>
<gene>
    <name evidence="11" type="ORF">BASA50_009664</name>
</gene>
<keyword evidence="6" id="KW-0496">Mitochondrion</keyword>
<organism evidence="11 12">
    <name type="scientific">Batrachochytrium salamandrivorans</name>
    <dbReference type="NCBI Taxonomy" id="1357716"/>
    <lineage>
        <taxon>Eukaryota</taxon>
        <taxon>Fungi</taxon>
        <taxon>Fungi incertae sedis</taxon>
        <taxon>Chytridiomycota</taxon>
        <taxon>Chytridiomycota incertae sedis</taxon>
        <taxon>Chytridiomycetes</taxon>
        <taxon>Rhizophydiales</taxon>
        <taxon>Rhizophydiales incertae sedis</taxon>
        <taxon>Batrachochytrium</taxon>
    </lineage>
</organism>
<comment type="subcellular location">
    <subcellularLocation>
        <location evidence="1">Mitochondrion membrane</location>
        <topology evidence="1">Multi-pass membrane protein</topology>
    </subcellularLocation>
</comment>
<accession>A0ABQ8F0I7</accession>
<keyword evidence="7 8" id="KW-0472">Membrane</keyword>
<dbReference type="Proteomes" id="UP001648503">
    <property type="component" value="Unassembled WGS sequence"/>
</dbReference>
<evidence type="ECO:0000313" key="12">
    <source>
        <dbReference type="Proteomes" id="UP001648503"/>
    </source>
</evidence>
<dbReference type="EMBL" id="JAFCIX010000438">
    <property type="protein sequence ID" value="KAH6589962.1"/>
    <property type="molecule type" value="Genomic_DNA"/>
</dbReference>
<feature type="region of interest" description="Disordered" evidence="10">
    <location>
        <begin position="16"/>
        <end position="36"/>
    </location>
</feature>
<evidence type="ECO:0000256" key="2">
    <source>
        <dbReference type="ARBA" id="ARBA00022448"/>
    </source>
</evidence>
<feature type="repeat" description="Solcar" evidence="8">
    <location>
        <begin position="53"/>
        <end position="144"/>
    </location>
</feature>
<keyword evidence="5" id="KW-1133">Transmembrane helix</keyword>
<evidence type="ECO:0000256" key="8">
    <source>
        <dbReference type="PROSITE-ProRule" id="PRU00282"/>
    </source>
</evidence>
<dbReference type="InterPro" id="IPR018108">
    <property type="entry name" value="MCP_transmembrane"/>
</dbReference>
<dbReference type="Pfam" id="PF00153">
    <property type="entry name" value="Mito_carr"/>
    <property type="match status" value="3"/>
</dbReference>
<evidence type="ECO:0000256" key="1">
    <source>
        <dbReference type="ARBA" id="ARBA00004225"/>
    </source>
</evidence>
<sequence length="417" mass="47097">MTASDRATFTLLSDTSTAVPSTDKHRQQTAGSTTDIHAQPLNRKGYRNKQSIDYIYKTLLAGGLAGCAAKTVIAPLDRVKILFQTSNPAYEKYAGSFSGTFKALGMIRRTQGILGLFQGHSATLLRIFPYAAIKFMTYEQLKARMMPTKRDETALRKFLAGSIAGCASVFCSYPLDILRVRMAFDVRLNRPPSGLFETARAIYFEPSIFFPGSKKVYTPFTNIFNFYRGFIPTIYGMIPYAGVSFLTYETLKTYTLSHFEPYTLSNWEIISQQRQGAHDAQLKQRDPACEEWGKDTRSTIRKEDYTNEVYSNAEYQRGTIKPTLNAMTNLTIGGMSGILAQTFSYPLEVIRRHMQVSARSALGQAHTTTLRTIKDIWGRKGIRGFWVGLSIGYIKVTPMFAVSFYTYEWLKIELEID</sequence>
<evidence type="ECO:0000256" key="9">
    <source>
        <dbReference type="RuleBase" id="RU000488"/>
    </source>
</evidence>
<protein>
    <recommendedName>
        <fullName evidence="13">Mitochondrial thiamine pyrophosphate carrier 1</fullName>
    </recommendedName>
</protein>
<dbReference type="PROSITE" id="PS50920">
    <property type="entry name" value="SOLCAR"/>
    <property type="match status" value="3"/>
</dbReference>
<reference evidence="11 12" key="1">
    <citation type="submission" date="2021-02" db="EMBL/GenBank/DDBJ databases">
        <title>Variation within the Batrachochytrium salamandrivorans European outbreak.</title>
        <authorList>
            <person name="Kelly M."/>
            <person name="Pasmans F."/>
            <person name="Shea T.P."/>
            <person name="Munoz J.F."/>
            <person name="Carranza S."/>
            <person name="Cuomo C.A."/>
            <person name="Martel A."/>
        </authorList>
    </citation>
    <scope>NUCLEOTIDE SEQUENCE [LARGE SCALE GENOMIC DNA]</scope>
    <source>
        <strain evidence="11 12">AMFP18/2</strain>
    </source>
</reference>
<comment type="caution">
    <text evidence="11">The sequence shown here is derived from an EMBL/GenBank/DDBJ whole genome shotgun (WGS) entry which is preliminary data.</text>
</comment>
<keyword evidence="4" id="KW-0677">Repeat</keyword>
<keyword evidence="3 8" id="KW-0812">Transmembrane</keyword>
<dbReference type="SUPFAM" id="SSF103506">
    <property type="entry name" value="Mitochondrial carrier"/>
    <property type="match status" value="1"/>
</dbReference>
<feature type="repeat" description="Solcar" evidence="8">
    <location>
        <begin position="152"/>
        <end position="254"/>
    </location>
</feature>
<dbReference type="InterPro" id="IPR002067">
    <property type="entry name" value="MCP"/>
</dbReference>
<dbReference type="PRINTS" id="PR00926">
    <property type="entry name" value="MITOCARRIER"/>
</dbReference>